<keyword evidence="12" id="KW-1185">Reference proteome</keyword>
<dbReference type="InterPro" id="IPR000719">
    <property type="entry name" value="Prot_kinase_dom"/>
</dbReference>
<feature type="chain" id="PRO_5012245937" description="Protein kinase domain-containing protein" evidence="8">
    <location>
        <begin position="27"/>
        <end position="869"/>
    </location>
</feature>
<feature type="binding site" evidence="6">
    <location>
        <position position="612"/>
    </location>
    <ligand>
        <name>ATP</name>
        <dbReference type="ChEBI" id="CHEBI:30616"/>
    </ligand>
</feature>
<comment type="similarity">
    <text evidence="1">Belongs to the protein kinase superfamily. TKL Ser/Thr protein kinase family.</text>
</comment>
<dbReference type="Pfam" id="PF00130">
    <property type="entry name" value="C1_1"/>
    <property type="match status" value="1"/>
</dbReference>
<keyword evidence="5" id="KW-0469">Meiosis</keyword>
<dbReference type="GO" id="GO:0040026">
    <property type="term" value="P:positive regulation of vulval development"/>
    <property type="evidence" value="ECO:0007669"/>
    <property type="project" value="UniProtKB-ARBA"/>
</dbReference>
<dbReference type="Gene3D" id="1.10.510.10">
    <property type="entry name" value="Transferase(Phosphotransferase) domain 1"/>
    <property type="match status" value="1"/>
</dbReference>
<evidence type="ECO:0000256" key="2">
    <source>
        <dbReference type="ARBA" id="ARBA00022723"/>
    </source>
</evidence>
<reference evidence="11 12" key="1">
    <citation type="journal article" date="2017" name="Curr. Biol.">
        <title>Genome architecture and evolution of a unichromosomal asexual nematode.</title>
        <authorList>
            <person name="Fradin H."/>
            <person name="Zegar C."/>
            <person name="Gutwein M."/>
            <person name="Lucas J."/>
            <person name="Kovtun M."/>
            <person name="Corcoran D."/>
            <person name="Baugh L.R."/>
            <person name="Kiontke K."/>
            <person name="Gunsalus K."/>
            <person name="Fitch D.H."/>
            <person name="Piano F."/>
        </authorList>
    </citation>
    <scope>NUCLEOTIDE SEQUENCE [LARGE SCALE GENOMIC DNA]</scope>
    <source>
        <strain evidence="11">PF1309</strain>
    </source>
</reference>
<dbReference type="PANTHER" id="PTHR23257:SF963">
    <property type="entry name" value="AT08303P"/>
    <property type="match status" value="1"/>
</dbReference>
<dbReference type="SUPFAM" id="SSF57889">
    <property type="entry name" value="Cysteine-rich domain"/>
    <property type="match status" value="1"/>
</dbReference>
<evidence type="ECO:0000259" key="10">
    <source>
        <dbReference type="PROSITE" id="PS50081"/>
    </source>
</evidence>
<evidence type="ECO:0000256" key="5">
    <source>
        <dbReference type="ARBA" id="ARBA00023254"/>
    </source>
</evidence>
<dbReference type="OrthoDB" id="774951at2759"/>
<dbReference type="GO" id="GO:0004672">
    <property type="term" value="F:protein kinase activity"/>
    <property type="evidence" value="ECO:0007669"/>
    <property type="project" value="InterPro"/>
</dbReference>
<keyword evidence="6" id="KW-0067">ATP-binding</keyword>
<evidence type="ECO:0008006" key="13">
    <source>
        <dbReference type="Google" id="ProtNLM"/>
    </source>
</evidence>
<gene>
    <name evidence="11" type="ORF">WR25_08392</name>
</gene>
<dbReference type="InterPro" id="IPR050167">
    <property type="entry name" value="Ser_Thr_protein_kinase"/>
</dbReference>
<evidence type="ECO:0000256" key="8">
    <source>
        <dbReference type="SAM" id="SignalP"/>
    </source>
</evidence>
<dbReference type="GO" id="GO:0008270">
    <property type="term" value="F:zinc ion binding"/>
    <property type="evidence" value="ECO:0007669"/>
    <property type="project" value="UniProtKB-KW"/>
</dbReference>
<keyword evidence="8" id="KW-0732">Signal</keyword>
<evidence type="ECO:0000256" key="4">
    <source>
        <dbReference type="ARBA" id="ARBA00022833"/>
    </source>
</evidence>
<feature type="domain" description="Phorbol-ester/DAG-type" evidence="10">
    <location>
        <begin position="323"/>
        <end position="377"/>
    </location>
</feature>
<accession>A0A2A2JP41</accession>
<dbReference type="GO" id="GO:0051321">
    <property type="term" value="P:meiotic cell cycle"/>
    <property type="evidence" value="ECO:0007669"/>
    <property type="project" value="UniProtKB-KW"/>
</dbReference>
<dbReference type="GO" id="GO:0005737">
    <property type="term" value="C:cytoplasm"/>
    <property type="evidence" value="ECO:0007669"/>
    <property type="project" value="TreeGrafter"/>
</dbReference>
<evidence type="ECO:0000256" key="6">
    <source>
        <dbReference type="PROSITE-ProRule" id="PRU10141"/>
    </source>
</evidence>
<dbReference type="GO" id="GO:0007265">
    <property type="term" value="P:Ras protein signal transduction"/>
    <property type="evidence" value="ECO:0007669"/>
    <property type="project" value="TreeGrafter"/>
</dbReference>
<feature type="signal peptide" evidence="8">
    <location>
        <begin position="1"/>
        <end position="26"/>
    </location>
</feature>
<keyword evidence="2" id="KW-0479">Metal-binding</keyword>
<dbReference type="CDD" id="cd00029">
    <property type="entry name" value="C1"/>
    <property type="match status" value="1"/>
</dbReference>
<keyword evidence="4" id="KW-0862">Zinc</keyword>
<feature type="region of interest" description="Disordered" evidence="7">
    <location>
        <begin position="252"/>
        <end position="299"/>
    </location>
</feature>
<dbReference type="SMART" id="SM00109">
    <property type="entry name" value="C1"/>
    <property type="match status" value="1"/>
</dbReference>
<dbReference type="PROSITE" id="PS00107">
    <property type="entry name" value="PROTEIN_KINASE_ATP"/>
    <property type="match status" value="1"/>
</dbReference>
<dbReference type="GO" id="GO:0005524">
    <property type="term" value="F:ATP binding"/>
    <property type="evidence" value="ECO:0007669"/>
    <property type="project" value="UniProtKB-UniRule"/>
</dbReference>
<feature type="compositionally biased region" description="Low complexity" evidence="7">
    <location>
        <begin position="100"/>
        <end position="140"/>
    </location>
</feature>
<dbReference type="PROSITE" id="PS50081">
    <property type="entry name" value="ZF_DAG_PE_2"/>
    <property type="match status" value="1"/>
</dbReference>
<dbReference type="Proteomes" id="UP000218231">
    <property type="component" value="Unassembled WGS sequence"/>
</dbReference>
<dbReference type="Gene3D" id="3.30.60.20">
    <property type="match status" value="1"/>
</dbReference>
<feature type="compositionally biased region" description="Low complexity" evidence="7">
    <location>
        <begin position="266"/>
        <end position="284"/>
    </location>
</feature>
<dbReference type="STRING" id="2018661.A0A2A2JP41"/>
<dbReference type="PROSITE" id="PS50011">
    <property type="entry name" value="PROTEIN_KINASE_DOM"/>
    <property type="match status" value="1"/>
</dbReference>
<evidence type="ECO:0000313" key="11">
    <source>
        <dbReference type="EMBL" id="PAV63427.1"/>
    </source>
</evidence>
<keyword evidence="3" id="KW-0863">Zinc-finger</keyword>
<dbReference type="InterPro" id="IPR046349">
    <property type="entry name" value="C1-like_sf"/>
</dbReference>
<organism evidence="11 12">
    <name type="scientific">Diploscapter pachys</name>
    <dbReference type="NCBI Taxonomy" id="2018661"/>
    <lineage>
        <taxon>Eukaryota</taxon>
        <taxon>Metazoa</taxon>
        <taxon>Ecdysozoa</taxon>
        <taxon>Nematoda</taxon>
        <taxon>Chromadorea</taxon>
        <taxon>Rhabditida</taxon>
        <taxon>Rhabditina</taxon>
        <taxon>Rhabditomorpha</taxon>
        <taxon>Rhabditoidea</taxon>
        <taxon>Rhabditidae</taxon>
        <taxon>Diploscapter</taxon>
    </lineage>
</organism>
<sequence>MMCWRYSIFVAPVCLTASVLFPYAATCSIPAPPPPLTSSPASRRRPPVQHSATKQLLPQAANHPQQRAREVRCASTSAAASGMVDSASSPPSRDSRERSASSSLAALPSPSPSPSASSQQQQQPSTPHTPHTPHTPQQQPGKRTFAHRFFSNIFRVALNRYRSSSVALVKDVTSSSSSSSPVHELTPSTSCRQTPPLHSPRQAEAIQPEQEKCTNASDETWTKQQKQPNKSRSASGSGGLTVNTALAARGIQSSLSPPSPHQTVPSSSSTTTLSSLTTLTSSSSNPGSAQFGMGPPRISQSISMQFAGTPKSPKTARLVHEIPHKWHKSTKFRLNSDAICNLCTRPLGFGFINAWEKCSSCKMKVHTHCKTKMGDSCGLRPEHIRALFDQMIQQTNGNMWNEPISAVPVSRSLNESAFQYPDTAIDSSSSTNSSAPSTPALPLGLGVNSPYYLPTAPARSEARKFLFPEPVPEQQTLPIVLISGEQSTSSYSSNNSIGGFSRGAERRTSRGFSLDGIAGRLDEDSEGTVVVGSQGSATDTILSDGSGGGRSPGGHTWDRHRWNMSTIRGPNAQASWNEVTIPFSEIKFSGLVGNGRFGHVMAGYHFGDVAVKFLNMDHTDEGKKLDDFKADVAAHKNARHDNIVLFLGYCLESDRLGIVMSYCRGPSLHTLLHVNMEKFDISTILVIAQQICQGVSYLHTKKILHKDLRSKNLFIESKNKVVITDFGLFSMKRLKCPPRGYSFQVPNNWLAYLAPELIRSMAPDCHELPFTESSDIYAFSTIWYELLTRNYPFARELSDVIIYKVGHGIKPPLSNISTIREEILTRCWRYDPSERPLFSDILVMLNSLPKKRLDRSPSFPVIRSYESIF</sequence>
<protein>
    <recommendedName>
        <fullName evidence="13">Protein kinase domain-containing protein</fullName>
    </recommendedName>
</protein>
<feature type="region of interest" description="Disordered" evidence="7">
    <location>
        <begin position="172"/>
        <end position="240"/>
    </location>
</feature>
<dbReference type="PANTHER" id="PTHR23257">
    <property type="entry name" value="SERINE-THREONINE PROTEIN KINASE"/>
    <property type="match status" value="1"/>
</dbReference>
<evidence type="ECO:0000256" key="1">
    <source>
        <dbReference type="ARBA" id="ARBA00005843"/>
    </source>
</evidence>
<feature type="domain" description="Protein kinase" evidence="9">
    <location>
        <begin position="586"/>
        <end position="859"/>
    </location>
</feature>
<proteinExistence type="inferred from homology"/>
<dbReference type="InterPro" id="IPR017441">
    <property type="entry name" value="Protein_kinase_ATP_BS"/>
</dbReference>
<dbReference type="GO" id="GO:0002119">
    <property type="term" value="P:nematode larval development"/>
    <property type="evidence" value="ECO:0007669"/>
    <property type="project" value="UniProtKB-ARBA"/>
</dbReference>
<feature type="compositionally biased region" description="Polar residues" evidence="7">
    <location>
        <begin position="252"/>
        <end position="265"/>
    </location>
</feature>
<evidence type="ECO:0000259" key="9">
    <source>
        <dbReference type="PROSITE" id="PS50011"/>
    </source>
</evidence>
<dbReference type="InterPro" id="IPR008266">
    <property type="entry name" value="Tyr_kinase_AS"/>
</dbReference>
<dbReference type="EMBL" id="LIAE01010306">
    <property type="protein sequence ID" value="PAV63427.1"/>
    <property type="molecule type" value="Genomic_DNA"/>
</dbReference>
<dbReference type="InterPro" id="IPR002219">
    <property type="entry name" value="PKC_DAG/PE"/>
</dbReference>
<evidence type="ECO:0000256" key="3">
    <source>
        <dbReference type="ARBA" id="ARBA00022771"/>
    </source>
</evidence>
<feature type="region of interest" description="Disordered" evidence="7">
    <location>
        <begin position="536"/>
        <end position="556"/>
    </location>
</feature>
<keyword evidence="6" id="KW-0547">Nucleotide-binding</keyword>
<dbReference type="FunFam" id="3.30.200.20:FF:000911">
    <property type="entry name" value="Protein CBR-KSR-1"/>
    <property type="match status" value="1"/>
</dbReference>
<dbReference type="SUPFAM" id="SSF56112">
    <property type="entry name" value="Protein kinase-like (PK-like)"/>
    <property type="match status" value="1"/>
</dbReference>
<feature type="compositionally biased region" description="Polar residues" evidence="7">
    <location>
        <begin position="213"/>
        <end position="240"/>
    </location>
</feature>
<dbReference type="InterPro" id="IPR001245">
    <property type="entry name" value="Ser-Thr/Tyr_kinase_cat_dom"/>
</dbReference>
<evidence type="ECO:0000256" key="7">
    <source>
        <dbReference type="SAM" id="MobiDB-lite"/>
    </source>
</evidence>
<dbReference type="Gene3D" id="3.30.200.20">
    <property type="entry name" value="Phosphorylase Kinase, domain 1"/>
    <property type="match status" value="1"/>
</dbReference>
<dbReference type="AlphaFoldDB" id="A0A2A2JP41"/>
<dbReference type="Pfam" id="PF07714">
    <property type="entry name" value="PK_Tyr_Ser-Thr"/>
    <property type="match status" value="1"/>
</dbReference>
<name>A0A2A2JP41_9BILA</name>
<comment type="caution">
    <text evidence="11">The sequence shown here is derived from an EMBL/GenBank/DDBJ whole genome shotgun (WGS) entry which is preliminary data.</text>
</comment>
<dbReference type="PROSITE" id="PS00109">
    <property type="entry name" value="PROTEIN_KINASE_TYR"/>
    <property type="match status" value="1"/>
</dbReference>
<dbReference type="InterPro" id="IPR011009">
    <property type="entry name" value="Kinase-like_dom_sf"/>
</dbReference>
<feature type="region of interest" description="Disordered" evidence="7">
    <location>
        <begin position="34"/>
        <end position="141"/>
    </location>
</feature>
<evidence type="ECO:0000313" key="12">
    <source>
        <dbReference type="Proteomes" id="UP000218231"/>
    </source>
</evidence>